<proteinExistence type="predicted"/>
<gene>
    <name evidence="1" type="ORF">MANES_12G092000</name>
</gene>
<organism evidence="1">
    <name type="scientific">Manihot esculenta</name>
    <name type="common">Cassava</name>
    <name type="synonym">Jatropha manihot</name>
    <dbReference type="NCBI Taxonomy" id="3983"/>
    <lineage>
        <taxon>Eukaryota</taxon>
        <taxon>Viridiplantae</taxon>
        <taxon>Streptophyta</taxon>
        <taxon>Embryophyta</taxon>
        <taxon>Tracheophyta</taxon>
        <taxon>Spermatophyta</taxon>
        <taxon>Magnoliopsida</taxon>
        <taxon>eudicotyledons</taxon>
        <taxon>Gunneridae</taxon>
        <taxon>Pentapetalae</taxon>
        <taxon>rosids</taxon>
        <taxon>fabids</taxon>
        <taxon>Malpighiales</taxon>
        <taxon>Euphorbiaceae</taxon>
        <taxon>Crotonoideae</taxon>
        <taxon>Manihoteae</taxon>
        <taxon>Manihot</taxon>
    </lineage>
</organism>
<reference evidence="1" key="1">
    <citation type="submission" date="2016-02" db="EMBL/GenBank/DDBJ databases">
        <title>WGS assembly of Manihot esculenta.</title>
        <authorList>
            <person name="Bredeson J.V."/>
            <person name="Prochnik S.E."/>
            <person name="Lyons J.B."/>
            <person name="Schmutz J."/>
            <person name="Grimwood J."/>
            <person name="Vrebalov J."/>
            <person name="Bart R.S."/>
            <person name="Amuge T."/>
            <person name="Ferguson M.E."/>
            <person name="Green R."/>
            <person name="Putnam N."/>
            <person name="Stites J."/>
            <person name="Rounsley S."/>
            <person name="Rokhsar D.S."/>
        </authorList>
    </citation>
    <scope>NUCLEOTIDE SEQUENCE [LARGE SCALE GENOMIC DNA]</scope>
    <source>
        <tissue evidence="1">Leaf</tissue>
    </source>
</reference>
<protein>
    <submittedName>
        <fullName evidence="1">Uncharacterized protein</fullName>
    </submittedName>
</protein>
<accession>A0A2C9UV35</accession>
<dbReference type="AlphaFoldDB" id="A0A2C9UV35"/>
<sequence length="109" mass="12068">MGLPSPSLVLLSAAVLLWRVLSCGYCVACVFFFFASLYKLEAAQICSYCGYLAREGGGGSWSLRLRRQKGDVEKCTFTNSLLATLDLEQFSLSLVSSHQIWFACKASFY</sequence>
<evidence type="ECO:0000313" key="1">
    <source>
        <dbReference type="EMBL" id="OAY35328.1"/>
    </source>
</evidence>
<name>A0A2C9UV35_MANES</name>
<dbReference type="EMBL" id="CM004398">
    <property type="protein sequence ID" value="OAY35328.1"/>
    <property type="molecule type" value="Genomic_DNA"/>
</dbReference>